<feature type="region of interest" description="Disordered" evidence="1">
    <location>
        <begin position="117"/>
        <end position="141"/>
    </location>
</feature>
<organism evidence="2 3">
    <name type="scientific">Desulfatitalea alkaliphila</name>
    <dbReference type="NCBI Taxonomy" id="2929485"/>
    <lineage>
        <taxon>Bacteria</taxon>
        <taxon>Pseudomonadati</taxon>
        <taxon>Thermodesulfobacteriota</taxon>
        <taxon>Desulfobacteria</taxon>
        <taxon>Desulfobacterales</taxon>
        <taxon>Desulfosarcinaceae</taxon>
        <taxon>Desulfatitalea</taxon>
    </lineage>
</organism>
<feature type="compositionally biased region" description="Basic and acidic residues" evidence="1">
    <location>
        <begin position="130"/>
        <end position="141"/>
    </location>
</feature>
<keyword evidence="3" id="KW-1185">Reference proteome</keyword>
<evidence type="ECO:0000256" key="1">
    <source>
        <dbReference type="SAM" id="MobiDB-lite"/>
    </source>
</evidence>
<protein>
    <submittedName>
        <fullName evidence="2">Uncharacterized protein</fullName>
    </submittedName>
</protein>
<dbReference type="EMBL" id="JALJRB010000010">
    <property type="protein sequence ID" value="MCJ8501032.1"/>
    <property type="molecule type" value="Genomic_DNA"/>
</dbReference>
<gene>
    <name evidence="2" type="ORF">MRX98_10655</name>
</gene>
<dbReference type="RefSeq" id="WP_246907061.1">
    <property type="nucleotide sequence ID" value="NZ_JALJRB010000010.1"/>
</dbReference>
<evidence type="ECO:0000313" key="3">
    <source>
        <dbReference type="Proteomes" id="UP001165427"/>
    </source>
</evidence>
<proteinExistence type="predicted"/>
<dbReference type="AlphaFoldDB" id="A0AA41R197"/>
<evidence type="ECO:0000313" key="2">
    <source>
        <dbReference type="EMBL" id="MCJ8501032.1"/>
    </source>
</evidence>
<accession>A0AA41R197</accession>
<comment type="caution">
    <text evidence="2">The sequence shown here is derived from an EMBL/GenBank/DDBJ whole genome shotgun (WGS) entry which is preliminary data.</text>
</comment>
<name>A0AA41R197_9BACT</name>
<reference evidence="2" key="1">
    <citation type="submission" date="2022-04" db="EMBL/GenBank/DDBJ databases">
        <title>Desulfatitalea alkaliphila sp. nov., a novel anaerobic sulfate-reducing bacterium isolated from terrestrial mud volcano, Taman Peninsula, Russia.</title>
        <authorList>
            <person name="Khomyakova M.A."/>
            <person name="Merkel A.Y."/>
            <person name="Slobodkin A.I."/>
        </authorList>
    </citation>
    <scope>NUCLEOTIDE SEQUENCE</scope>
    <source>
        <strain evidence="2">M08but</strain>
    </source>
</reference>
<dbReference type="Proteomes" id="UP001165427">
    <property type="component" value="Unassembled WGS sequence"/>
</dbReference>
<sequence>MTKRRKPPMADRIKALLDPTDWGVIFQDLDNLATEAPDRIPSFTRFVIADPLEAFIKDELDRHGLTVCYGDAMALLIVVNATVKHIGDPDALRDAISDINWSWRDFYASASKQQIAAASDTQRKRASKPRTREGVAPKEREKRNQAIIDHYGRLRHRLTASAFAEKYAIKYCLKPRTIRAILSKRVGT</sequence>